<proteinExistence type="inferred from homology"/>
<dbReference type="PANTHER" id="PTHR30510:SF2">
    <property type="entry name" value="UPF0229 PROTEIN YEAH"/>
    <property type="match status" value="1"/>
</dbReference>
<accession>A0A3B1A043</accession>
<feature type="region of interest" description="Disordered" evidence="1">
    <location>
        <begin position="59"/>
        <end position="107"/>
    </location>
</feature>
<feature type="compositionally biased region" description="Basic and acidic residues" evidence="1">
    <location>
        <begin position="59"/>
        <end position="74"/>
    </location>
</feature>
<evidence type="ECO:0000256" key="1">
    <source>
        <dbReference type="SAM" id="MobiDB-lite"/>
    </source>
</evidence>
<evidence type="ECO:0000313" key="2">
    <source>
        <dbReference type="EMBL" id="VAW87104.1"/>
    </source>
</evidence>
<dbReference type="NCBIfam" id="NF003707">
    <property type="entry name" value="PRK05325.1-2"/>
    <property type="match status" value="1"/>
</dbReference>
<name>A0A3B1A043_9ZZZZ</name>
<protein>
    <submittedName>
        <fullName evidence="2">UPF0229 protein YeaH</fullName>
    </submittedName>
</protein>
<dbReference type="HAMAP" id="MF_01232">
    <property type="entry name" value="UPF0229"/>
    <property type="match status" value="1"/>
</dbReference>
<sequence>MSQVIDRRLNGKNKSAVNRQRFIKRFKSKIKRAVSDAIAGRSITDVEKGENVRIPEKDISEPSFHHGRGGKTENIHPGNKEFIAGDRVKRPKQQGGKGGQKASNSGEGEDEFIFELSHDEFLQFFFEDLALPDLIKTKLAKLETKKTVRAGYATSGIPANINVIRSLKGAMGRRIALQSPYKKKIKEKEQQLQLELKRFGEYEPHIVALKDEIEALKKRARAIPYIDEFDLRYNNRIKQDVPTTQAVMFCLMDVSGSMDQTKKEISKRFFMLLYLFLNRNYEKIELVFIRHHTIAMEVDEENFFYSRETGGTVVSSALELMHEVITERYPSNDWNIYAAQASDGDNWNDDSPHCRELLTNSIMPLVQYYAYIEITTDVHQNLWHEYLNIKSAYPNFAMQRIEGIADIYPVFRTLFKKHKKHEA</sequence>
<dbReference type="Pfam" id="PF04285">
    <property type="entry name" value="DUF444"/>
    <property type="match status" value="1"/>
</dbReference>
<dbReference type="EMBL" id="UOFO01000110">
    <property type="protein sequence ID" value="VAW87104.1"/>
    <property type="molecule type" value="Genomic_DNA"/>
</dbReference>
<dbReference type="InterPro" id="IPR006698">
    <property type="entry name" value="UPF0229"/>
</dbReference>
<dbReference type="NCBIfam" id="NF003708">
    <property type="entry name" value="PRK05325.1-3"/>
    <property type="match status" value="1"/>
</dbReference>
<organism evidence="2">
    <name type="scientific">hydrothermal vent metagenome</name>
    <dbReference type="NCBI Taxonomy" id="652676"/>
    <lineage>
        <taxon>unclassified sequences</taxon>
        <taxon>metagenomes</taxon>
        <taxon>ecological metagenomes</taxon>
    </lineage>
</organism>
<dbReference type="AlphaFoldDB" id="A0A3B1A043"/>
<gene>
    <name evidence="2" type="ORF">MNBD_GAMMA16-2080</name>
</gene>
<reference evidence="2" key="1">
    <citation type="submission" date="2018-06" db="EMBL/GenBank/DDBJ databases">
        <authorList>
            <person name="Zhirakovskaya E."/>
        </authorList>
    </citation>
    <scope>NUCLEOTIDE SEQUENCE</scope>
</reference>
<dbReference type="PANTHER" id="PTHR30510">
    <property type="entry name" value="UPF0229 PROTEIN YEAH"/>
    <property type="match status" value="1"/>
</dbReference>